<dbReference type="OrthoDB" id="9794455at2"/>
<dbReference type="GO" id="GO:0004035">
    <property type="term" value="F:alkaline phosphatase activity"/>
    <property type="evidence" value="ECO:0007669"/>
    <property type="project" value="TreeGrafter"/>
</dbReference>
<proteinExistence type="inferred from homology"/>
<dbReference type="Proteomes" id="UP000028549">
    <property type="component" value="Unassembled WGS sequence"/>
</dbReference>
<dbReference type="Gene3D" id="1.10.1200.140">
    <property type="entry name" value="Alkaline phosphatase, crown domain"/>
    <property type="match status" value="1"/>
</dbReference>
<evidence type="ECO:0000256" key="2">
    <source>
        <dbReference type="PIRSR" id="PIRSR601952-1"/>
    </source>
</evidence>
<sequence length="549" mass="58435">MMTLNKKILGITLAGTLAAGSLGFTAANEKAEAKKAKPQAQNVIVLVMDGVSSSTTTLSRWYKGGPLAMDEILTGGVRTYSAESAITDSAPAGTAMATGNKSNDKFVGVLPETVSSPGLDSSLADQPHKPVANVLEGAKLSGKATGIISTSEIQHATPAAFSSHASHRGEYDNIAEQQIYQDIDVVLGGGKDSLTTGTAKNSRKDGENLVEVAEDRGYDIIESREELLNSRSSKLWGAFAPAALAYDMDRETTNPNEPTLAEMTKKGISTLSKDKDGFFLMVEGSKPDWAAHANDPIGMISDTLAFDAAVKEALDFAKKDKNTMVIALSDHGNSGISIGNQNTSADYPSIPVSEYINPLKEAELTLEGAMKQLKPDQSNKLEVAALYGIKNPTAEETQAINDSKNLAKTLVELLAERANIGFTSGGHTGEDLFMYSYGPGKPIGFVENTDIAHITASAMGFDLKELDKKLFVDAKTAFEAMGAKVSVNAEDKNNPVLVVKKGKTTAEFPVNKDLAIVNGKEIELDSVTVQTKDRFYLSKDAVQLVKKSK</sequence>
<feature type="binding site" evidence="3">
    <location>
        <position position="49"/>
    </location>
    <ligand>
        <name>Mg(2+)</name>
        <dbReference type="ChEBI" id="CHEBI:18420"/>
    </ligand>
</feature>
<dbReference type="InterPro" id="IPR012854">
    <property type="entry name" value="Cu_amine_oxidase-like_N"/>
</dbReference>
<dbReference type="Gene3D" id="3.40.720.10">
    <property type="entry name" value="Alkaline Phosphatase, subunit A"/>
    <property type="match status" value="1"/>
</dbReference>
<dbReference type="SMART" id="SM00098">
    <property type="entry name" value="alkPPc"/>
    <property type="match status" value="1"/>
</dbReference>
<keyword evidence="3" id="KW-0862">Zinc</keyword>
<protein>
    <submittedName>
        <fullName evidence="7">Alkaline phosphatase</fullName>
    </submittedName>
</protein>
<dbReference type="AlphaFoldDB" id="A0A084H4L2"/>
<feature type="domain" description="Copper amine oxidase-like N-terminal" evidence="6">
    <location>
        <begin position="467"/>
        <end position="542"/>
    </location>
</feature>
<keyword evidence="1" id="KW-0597">Phosphoprotein</keyword>
<evidence type="ECO:0000313" key="8">
    <source>
        <dbReference type="Proteomes" id="UP000028549"/>
    </source>
</evidence>
<feature type="binding site" evidence="3">
    <location>
        <position position="155"/>
    </location>
    <ligand>
        <name>Mg(2+)</name>
        <dbReference type="ChEBI" id="CHEBI:18420"/>
    </ligand>
</feature>
<evidence type="ECO:0000313" key="7">
    <source>
        <dbReference type="EMBL" id="KEZ54524.1"/>
    </source>
</evidence>
<dbReference type="STRING" id="246786.GS18_0206360"/>
<dbReference type="GO" id="GO:0046872">
    <property type="term" value="F:metal ion binding"/>
    <property type="evidence" value="ECO:0007669"/>
    <property type="project" value="UniProtKB-KW"/>
</dbReference>
<feature type="binding site" evidence="3">
    <location>
        <position position="330"/>
    </location>
    <ligand>
        <name>Zn(2+)</name>
        <dbReference type="ChEBI" id="CHEBI:29105"/>
        <label>2</label>
    </ligand>
</feature>
<dbReference type="PRINTS" id="PR00113">
    <property type="entry name" value="ALKPHPHTASE"/>
</dbReference>
<keyword evidence="5" id="KW-0732">Signal</keyword>
<dbReference type="PANTHER" id="PTHR11596:SF5">
    <property type="entry name" value="ALKALINE PHOSPHATASE"/>
    <property type="match status" value="1"/>
</dbReference>
<evidence type="ECO:0000256" key="5">
    <source>
        <dbReference type="SAM" id="SignalP"/>
    </source>
</evidence>
<feature type="binding site" evidence="3">
    <location>
        <position position="331"/>
    </location>
    <ligand>
        <name>Zn(2+)</name>
        <dbReference type="ChEBI" id="CHEBI:29105"/>
        <label>2</label>
    </ligand>
</feature>
<dbReference type="InterPro" id="IPR036582">
    <property type="entry name" value="Mao_N_sf"/>
</dbReference>
<feature type="binding site" evidence="3">
    <location>
        <position position="288"/>
    </location>
    <ligand>
        <name>Zn(2+)</name>
        <dbReference type="ChEBI" id="CHEBI:29105"/>
        <label>2</label>
    </ligand>
</feature>
<name>A0A084H4L2_METID</name>
<dbReference type="Pfam" id="PF07833">
    <property type="entry name" value="Cu_amine_oxidN1"/>
    <property type="match status" value="1"/>
</dbReference>
<feature type="active site" description="Phosphoserine intermediate" evidence="2">
    <location>
        <position position="89"/>
    </location>
</feature>
<comment type="similarity">
    <text evidence="4">Belongs to the alkaline phosphatase family.</text>
</comment>
<evidence type="ECO:0000256" key="4">
    <source>
        <dbReference type="RuleBase" id="RU003946"/>
    </source>
</evidence>
<feature type="binding site" evidence="3">
    <location>
        <position position="283"/>
    </location>
    <ligand>
        <name>Mg(2+)</name>
        <dbReference type="ChEBI" id="CHEBI:18420"/>
    </ligand>
</feature>
<dbReference type="SUPFAM" id="SSF55383">
    <property type="entry name" value="Copper amine oxidase, domain N"/>
    <property type="match status" value="1"/>
</dbReference>
<feature type="binding site" evidence="3">
    <location>
        <position position="157"/>
    </location>
    <ligand>
        <name>Mg(2+)</name>
        <dbReference type="ChEBI" id="CHEBI:18420"/>
    </ligand>
</feature>
<gene>
    <name evidence="7" type="ORF">GS18_0206360</name>
</gene>
<dbReference type="PANTHER" id="PTHR11596">
    <property type="entry name" value="ALKALINE PHOSPHATASE"/>
    <property type="match status" value="1"/>
</dbReference>
<dbReference type="EMBL" id="JNVC02000001">
    <property type="protein sequence ID" value="KEZ54524.1"/>
    <property type="molecule type" value="Genomic_DNA"/>
</dbReference>
<keyword evidence="3" id="KW-0460">Magnesium</keyword>
<feature type="chain" id="PRO_5001776215" evidence="5">
    <location>
        <begin position="27"/>
        <end position="549"/>
    </location>
</feature>
<evidence type="ECO:0000256" key="1">
    <source>
        <dbReference type="ARBA" id="ARBA00022553"/>
    </source>
</evidence>
<reference evidence="7 8" key="1">
    <citation type="journal article" date="2005" name="Int. J. Syst. Evol. Microbiol.">
        <title>Bacillus cibi sp. nov., isolated from jeotgal, a traditional Korean fermented seafood.</title>
        <authorList>
            <person name="Yoon J.H."/>
            <person name="Lee C.H."/>
            <person name="Oh T.K."/>
        </authorList>
    </citation>
    <scope>NUCLEOTIDE SEQUENCE [LARGE SCALE GENOMIC DNA]</scope>
    <source>
        <strain evidence="7 8">DSM 16189</strain>
    </source>
</reference>
<accession>A0A084H4L2</accession>
<comment type="cofactor">
    <cofactor evidence="3">
        <name>Zn(2+)</name>
        <dbReference type="ChEBI" id="CHEBI:29105"/>
    </cofactor>
    <text evidence="3">Binds 2 Zn(2+) ions.</text>
</comment>
<feature type="signal peptide" evidence="5">
    <location>
        <begin position="1"/>
        <end position="26"/>
    </location>
</feature>
<dbReference type="SUPFAM" id="SSF53649">
    <property type="entry name" value="Alkaline phosphatase-like"/>
    <property type="match status" value="1"/>
</dbReference>
<feature type="binding site" evidence="3">
    <location>
        <position position="49"/>
    </location>
    <ligand>
        <name>Zn(2+)</name>
        <dbReference type="ChEBI" id="CHEBI:29105"/>
        <label>2</label>
    </ligand>
</feature>
<comment type="caution">
    <text evidence="7">The sequence shown here is derived from an EMBL/GenBank/DDBJ whole genome shotgun (WGS) entry which is preliminary data.</text>
</comment>
<dbReference type="Gene3D" id="3.30.457.10">
    <property type="entry name" value="Copper amine oxidase-like, N-terminal domain"/>
    <property type="match status" value="1"/>
</dbReference>
<evidence type="ECO:0000256" key="3">
    <source>
        <dbReference type="PIRSR" id="PIRSR601952-2"/>
    </source>
</evidence>
<keyword evidence="8" id="KW-1185">Reference proteome</keyword>
<dbReference type="RefSeq" id="WP_029565788.1">
    <property type="nucleotide sequence ID" value="NZ_JNVC02000001.1"/>
</dbReference>
<comment type="cofactor">
    <cofactor evidence="3">
        <name>Mg(2+)</name>
        <dbReference type="ChEBI" id="CHEBI:18420"/>
    </cofactor>
    <text evidence="3">Binds 1 Mg(2+) ion.</text>
</comment>
<keyword evidence="3" id="KW-0479">Metal-binding</keyword>
<dbReference type="InterPro" id="IPR042085">
    <property type="entry name" value="Ap_crown"/>
</dbReference>
<organism evidence="7 8">
    <name type="scientific">Metabacillus indicus</name>
    <name type="common">Bacillus indicus</name>
    <dbReference type="NCBI Taxonomy" id="246786"/>
    <lineage>
        <taxon>Bacteria</taxon>
        <taxon>Bacillati</taxon>
        <taxon>Bacillota</taxon>
        <taxon>Bacilli</taxon>
        <taxon>Bacillales</taxon>
        <taxon>Bacillaceae</taxon>
        <taxon>Metabacillus</taxon>
    </lineage>
</organism>
<dbReference type="InterPro" id="IPR001952">
    <property type="entry name" value="Alkaline_phosphatase"/>
</dbReference>
<dbReference type="Pfam" id="PF00245">
    <property type="entry name" value="Alk_phosphatase"/>
    <property type="match status" value="1"/>
</dbReference>
<evidence type="ECO:0000259" key="6">
    <source>
        <dbReference type="Pfam" id="PF07833"/>
    </source>
</evidence>
<feature type="binding site" evidence="3">
    <location>
        <position position="427"/>
    </location>
    <ligand>
        <name>Zn(2+)</name>
        <dbReference type="ChEBI" id="CHEBI:29105"/>
        <label>2</label>
    </ligand>
</feature>
<feature type="binding site" evidence="3">
    <location>
        <position position="292"/>
    </location>
    <ligand>
        <name>Zn(2+)</name>
        <dbReference type="ChEBI" id="CHEBI:29105"/>
        <label>2</label>
    </ligand>
</feature>
<dbReference type="InterPro" id="IPR017850">
    <property type="entry name" value="Alkaline_phosphatase_core_sf"/>
</dbReference>
<dbReference type="CDD" id="cd16012">
    <property type="entry name" value="ALP"/>
    <property type="match status" value="1"/>
</dbReference>